<dbReference type="InterPro" id="IPR036869">
    <property type="entry name" value="J_dom_sf"/>
</dbReference>
<dbReference type="InterPro" id="IPR026894">
    <property type="entry name" value="DnaJ_X"/>
</dbReference>
<feature type="domain" description="J" evidence="2">
    <location>
        <begin position="123"/>
        <end position="187"/>
    </location>
</feature>
<feature type="compositionally biased region" description="Basic and acidic residues" evidence="1">
    <location>
        <begin position="408"/>
        <end position="419"/>
    </location>
</feature>
<dbReference type="SUPFAM" id="SSF46565">
    <property type="entry name" value="Chaperone J-domain"/>
    <property type="match status" value="1"/>
</dbReference>
<reference evidence="3" key="1">
    <citation type="submission" date="2021-01" db="EMBL/GenBank/DDBJ databases">
        <authorList>
            <person name="Corre E."/>
            <person name="Pelletier E."/>
            <person name="Niang G."/>
            <person name="Scheremetjew M."/>
            <person name="Finn R."/>
            <person name="Kale V."/>
            <person name="Holt S."/>
            <person name="Cochrane G."/>
            <person name="Meng A."/>
            <person name="Brown T."/>
            <person name="Cohen L."/>
        </authorList>
    </citation>
    <scope>NUCLEOTIDE SEQUENCE</scope>
    <source>
        <strain evidence="3">Isolate 1302-5</strain>
    </source>
</reference>
<proteinExistence type="predicted"/>
<accession>A0A7S4NFE2</accession>
<dbReference type="PRINTS" id="PR00625">
    <property type="entry name" value="JDOMAIN"/>
</dbReference>
<dbReference type="SMART" id="SM00271">
    <property type="entry name" value="DnaJ"/>
    <property type="match status" value="1"/>
</dbReference>
<dbReference type="AlphaFoldDB" id="A0A7S4NFE2"/>
<dbReference type="Pfam" id="PF14308">
    <property type="entry name" value="DnaJ-X"/>
    <property type="match status" value="1"/>
</dbReference>
<dbReference type="Gene3D" id="1.10.287.110">
    <property type="entry name" value="DnaJ domain"/>
    <property type="match status" value="1"/>
</dbReference>
<sequence>MAAEGNTEAAPSSGGDEDEIPRGGLLGSCIGCLCCLMCTPLLICCCCCAAGDAAANKVQGKRWDATVNKWVIDNLENEEKTLAGIPADDDDILKVSKEEAAKEEAEEKPAGETEGAKKVKDTEYYDVLGVPTDADESKIKRAYYIKARKWHPDKNPSDEAKEKFQAIGEAYQVLSDPKLRAAYDKEGKEGLSGDKTELSPEQLDPSLIFTFLFGSDAFEDILGRLQVVTQTMAGNPEETGIAKKQLMELERRRVLRLALKLRERIQSYVDGNKEGAKAEWSTLAEKLVEVRYGEEILHTVGKTYRVVAKECVGSWGEGMEAKMEQHEMKTDAAKAAMMGAQKMQDTGDGDNDQLPNYIELMWNVTVIDISSTLHEVVQKVLNDKSVEKDTRKKRAEAVEELGSIFENQKSKKMDKDQRSARGLYESAAHAAMEETLNKMRKEEEGRVAT</sequence>
<dbReference type="PROSITE" id="PS00636">
    <property type="entry name" value="DNAJ_1"/>
    <property type="match status" value="1"/>
</dbReference>
<name>A0A7S4NFE2_9STRA</name>
<dbReference type="EMBL" id="HBKQ01056613">
    <property type="protein sequence ID" value="CAE2283005.1"/>
    <property type="molecule type" value="Transcribed_RNA"/>
</dbReference>
<dbReference type="InterPro" id="IPR018253">
    <property type="entry name" value="DnaJ_domain_CS"/>
</dbReference>
<dbReference type="Pfam" id="PF00226">
    <property type="entry name" value="DnaJ"/>
    <property type="match status" value="1"/>
</dbReference>
<dbReference type="CDD" id="cd06257">
    <property type="entry name" value="DnaJ"/>
    <property type="match status" value="1"/>
</dbReference>
<dbReference type="InterPro" id="IPR052423">
    <property type="entry name" value="EMIR"/>
</dbReference>
<gene>
    <name evidence="3" type="ORF">OAUR00152_LOCUS38720</name>
</gene>
<feature type="region of interest" description="Disordered" evidence="1">
    <location>
        <begin position="405"/>
        <end position="425"/>
    </location>
</feature>
<evidence type="ECO:0000256" key="1">
    <source>
        <dbReference type="SAM" id="MobiDB-lite"/>
    </source>
</evidence>
<dbReference type="PROSITE" id="PS50076">
    <property type="entry name" value="DNAJ_2"/>
    <property type="match status" value="1"/>
</dbReference>
<protein>
    <recommendedName>
        <fullName evidence="2">J domain-containing protein</fullName>
    </recommendedName>
</protein>
<dbReference type="PANTHER" id="PTHR44094:SF8">
    <property type="entry name" value="DNAJ HEAT SHOCK N-TERMINAL DOMAIN-CONTAINING PROTEIN-RELATED"/>
    <property type="match status" value="1"/>
</dbReference>
<evidence type="ECO:0000259" key="2">
    <source>
        <dbReference type="PROSITE" id="PS50076"/>
    </source>
</evidence>
<organism evidence="3">
    <name type="scientific">Odontella aurita</name>
    <dbReference type="NCBI Taxonomy" id="265563"/>
    <lineage>
        <taxon>Eukaryota</taxon>
        <taxon>Sar</taxon>
        <taxon>Stramenopiles</taxon>
        <taxon>Ochrophyta</taxon>
        <taxon>Bacillariophyta</taxon>
        <taxon>Mediophyceae</taxon>
        <taxon>Biddulphiophycidae</taxon>
        <taxon>Eupodiscales</taxon>
        <taxon>Odontellaceae</taxon>
        <taxon>Odontella</taxon>
    </lineage>
</organism>
<dbReference type="PANTHER" id="PTHR44094">
    <property type="entry name" value="DNAJ HEAT SHOCK N-TERMINAL DOMAIN-CONTAINING PROTEIN"/>
    <property type="match status" value="1"/>
</dbReference>
<dbReference type="InterPro" id="IPR001623">
    <property type="entry name" value="DnaJ_domain"/>
</dbReference>
<evidence type="ECO:0000313" key="3">
    <source>
        <dbReference type="EMBL" id="CAE2283005.1"/>
    </source>
</evidence>